<dbReference type="InterPro" id="IPR004111">
    <property type="entry name" value="Repressor_TetR_C"/>
</dbReference>
<dbReference type="KEGG" id="nbr:O3I_008470"/>
<evidence type="ECO:0000256" key="3">
    <source>
        <dbReference type="ARBA" id="ARBA00023163"/>
    </source>
</evidence>
<dbReference type="PANTHER" id="PTHR30055">
    <property type="entry name" value="HTH-TYPE TRANSCRIPTIONAL REGULATOR RUTR"/>
    <property type="match status" value="1"/>
</dbReference>
<dbReference type="PROSITE" id="PS50977">
    <property type="entry name" value="HTH_TETR_2"/>
    <property type="match status" value="1"/>
</dbReference>
<keyword evidence="7" id="KW-1185">Reference proteome</keyword>
<dbReference type="EMBL" id="CP003876">
    <property type="protein sequence ID" value="AFT99656.1"/>
    <property type="molecule type" value="Genomic_DNA"/>
</dbReference>
<dbReference type="PANTHER" id="PTHR30055:SF151">
    <property type="entry name" value="TRANSCRIPTIONAL REGULATORY PROTEIN"/>
    <property type="match status" value="1"/>
</dbReference>
<keyword evidence="2 4" id="KW-0238">DNA-binding</keyword>
<sequence length="226" mass="23804">MPERNSVWLRPAKPTRNPPALDLDQIVVTAVALLDAESVSGLTMRKLAARLDAAPMTLYGYVATKEDLLELAVDAVFAEALAADPAADDWRAALTAIGHHTFQALVRHPWAAALVGANPPLGPAAVAQFGTILRVLTAAGFTGGHLDSALTGFYYYVLGAALAESPWARAGRAASSFTAADISRLTSADGQDVTPVAAYFERYPNTDPVQRFGHGLRAVLNGLDPA</sequence>
<organism evidence="6 7">
    <name type="scientific">Nocardia brasiliensis (strain ATCC 700358 / HUJEG-1)</name>
    <dbReference type="NCBI Taxonomy" id="1133849"/>
    <lineage>
        <taxon>Bacteria</taxon>
        <taxon>Bacillati</taxon>
        <taxon>Actinomycetota</taxon>
        <taxon>Actinomycetes</taxon>
        <taxon>Mycobacteriales</taxon>
        <taxon>Nocardiaceae</taxon>
        <taxon>Nocardia</taxon>
    </lineage>
</organism>
<dbReference type="GO" id="GO:0003700">
    <property type="term" value="F:DNA-binding transcription factor activity"/>
    <property type="evidence" value="ECO:0007669"/>
    <property type="project" value="TreeGrafter"/>
</dbReference>
<dbReference type="GO" id="GO:0000976">
    <property type="term" value="F:transcription cis-regulatory region binding"/>
    <property type="evidence" value="ECO:0007669"/>
    <property type="project" value="TreeGrafter"/>
</dbReference>
<evidence type="ECO:0000256" key="4">
    <source>
        <dbReference type="PROSITE-ProRule" id="PRU00335"/>
    </source>
</evidence>
<name>K0EQ66_NOCB7</name>
<dbReference type="InterPro" id="IPR036271">
    <property type="entry name" value="Tet_transcr_reg_TetR-rel_C_sf"/>
</dbReference>
<dbReference type="Gene3D" id="1.10.10.60">
    <property type="entry name" value="Homeodomain-like"/>
    <property type="match status" value="1"/>
</dbReference>
<gene>
    <name evidence="6" type="ORF">O3I_008470</name>
</gene>
<dbReference type="SUPFAM" id="SSF48498">
    <property type="entry name" value="Tetracyclin repressor-like, C-terminal domain"/>
    <property type="match status" value="1"/>
</dbReference>
<accession>K0EQ66</accession>
<dbReference type="Pfam" id="PF02909">
    <property type="entry name" value="TetR_C_1"/>
    <property type="match status" value="1"/>
</dbReference>
<keyword evidence="3" id="KW-0804">Transcription</keyword>
<dbReference type="Proteomes" id="UP000006304">
    <property type="component" value="Chromosome"/>
</dbReference>
<proteinExistence type="predicted"/>
<feature type="DNA-binding region" description="H-T-H motif" evidence="4">
    <location>
        <begin position="43"/>
        <end position="62"/>
    </location>
</feature>
<dbReference type="eggNOG" id="COG1309">
    <property type="taxonomic scope" value="Bacteria"/>
</dbReference>
<dbReference type="SUPFAM" id="SSF46689">
    <property type="entry name" value="Homeodomain-like"/>
    <property type="match status" value="1"/>
</dbReference>
<dbReference type="HOGENOM" id="CLU_069543_0_2_11"/>
<dbReference type="InterPro" id="IPR009057">
    <property type="entry name" value="Homeodomain-like_sf"/>
</dbReference>
<evidence type="ECO:0000256" key="2">
    <source>
        <dbReference type="ARBA" id="ARBA00023125"/>
    </source>
</evidence>
<dbReference type="STRING" id="1133849.O3I_008470"/>
<dbReference type="Pfam" id="PF00440">
    <property type="entry name" value="TetR_N"/>
    <property type="match status" value="1"/>
</dbReference>
<reference evidence="6 7" key="1">
    <citation type="journal article" date="2012" name="J. Bacteriol.">
        <title>Complete genome sequence of Nocardia brasiliensis HUJEG-1.</title>
        <authorList>
            <person name="Vera-Cabrera L."/>
            <person name="Ortiz-Lopez R."/>
            <person name="Elizondo-Gonzalez R."/>
            <person name="Perez-Maya A.A."/>
            <person name="Ocampo-Candiani J."/>
        </authorList>
    </citation>
    <scope>NUCLEOTIDE SEQUENCE [LARGE SCALE GENOMIC DNA]</scope>
    <source>
        <strain evidence="7">ATCC 700358</strain>
    </source>
</reference>
<dbReference type="InterPro" id="IPR001647">
    <property type="entry name" value="HTH_TetR"/>
</dbReference>
<dbReference type="GO" id="GO:0045892">
    <property type="term" value="P:negative regulation of DNA-templated transcription"/>
    <property type="evidence" value="ECO:0007669"/>
    <property type="project" value="InterPro"/>
</dbReference>
<dbReference type="Gene3D" id="1.10.357.10">
    <property type="entry name" value="Tetracycline Repressor, domain 2"/>
    <property type="match status" value="1"/>
</dbReference>
<evidence type="ECO:0000256" key="1">
    <source>
        <dbReference type="ARBA" id="ARBA00023015"/>
    </source>
</evidence>
<evidence type="ECO:0000313" key="6">
    <source>
        <dbReference type="EMBL" id="AFT99656.1"/>
    </source>
</evidence>
<feature type="domain" description="HTH tetR-type" evidence="5">
    <location>
        <begin position="20"/>
        <end position="80"/>
    </location>
</feature>
<dbReference type="AlphaFoldDB" id="K0EQ66"/>
<evidence type="ECO:0000313" key="7">
    <source>
        <dbReference type="Proteomes" id="UP000006304"/>
    </source>
</evidence>
<keyword evidence="1" id="KW-0805">Transcription regulation</keyword>
<dbReference type="InterPro" id="IPR050109">
    <property type="entry name" value="HTH-type_TetR-like_transc_reg"/>
</dbReference>
<dbReference type="RefSeq" id="WP_014982512.1">
    <property type="nucleotide sequence ID" value="NC_018681.1"/>
</dbReference>
<evidence type="ECO:0000259" key="5">
    <source>
        <dbReference type="PROSITE" id="PS50977"/>
    </source>
</evidence>
<protein>
    <submittedName>
        <fullName evidence="6">TetR family transcriptional regulator</fullName>
    </submittedName>
</protein>